<protein>
    <submittedName>
        <fullName evidence="1">Uncharacterized protein</fullName>
    </submittedName>
</protein>
<organism evidence="1">
    <name type="scientific">Rhizophora mucronata</name>
    <name type="common">Asiatic mangrove</name>
    <dbReference type="NCBI Taxonomy" id="61149"/>
    <lineage>
        <taxon>Eukaryota</taxon>
        <taxon>Viridiplantae</taxon>
        <taxon>Streptophyta</taxon>
        <taxon>Embryophyta</taxon>
        <taxon>Tracheophyta</taxon>
        <taxon>Spermatophyta</taxon>
        <taxon>Magnoliopsida</taxon>
        <taxon>eudicotyledons</taxon>
        <taxon>Gunneridae</taxon>
        <taxon>Pentapetalae</taxon>
        <taxon>rosids</taxon>
        <taxon>fabids</taxon>
        <taxon>Malpighiales</taxon>
        <taxon>Rhizophoraceae</taxon>
        <taxon>Rhizophora</taxon>
    </lineage>
</organism>
<reference evidence="1" key="1">
    <citation type="submission" date="2018-02" db="EMBL/GenBank/DDBJ databases">
        <title>Rhizophora mucronata_Transcriptome.</title>
        <authorList>
            <person name="Meera S.P."/>
            <person name="Sreeshan A."/>
            <person name="Augustine A."/>
        </authorList>
    </citation>
    <scope>NUCLEOTIDE SEQUENCE</scope>
    <source>
        <tissue evidence="1">Leaf</tissue>
    </source>
</reference>
<name>A0A2P2NAG8_RHIMU</name>
<sequence length="61" mass="6953">MIHHGHCESENDKQLPEISIGLALFYKLNPIPIMSSINFLLVNNGLMARQHKLLSTYVTNF</sequence>
<dbReference type="AlphaFoldDB" id="A0A2P2NAG8"/>
<proteinExistence type="predicted"/>
<accession>A0A2P2NAG8</accession>
<evidence type="ECO:0000313" key="1">
    <source>
        <dbReference type="EMBL" id="MBX39472.1"/>
    </source>
</evidence>
<dbReference type="EMBL" id="GGEC01058988">
    <property type="protein sequence ID" value="MBX39472.1"/>
    <property type="molecule type" value="Transcribed_RNA"/>
</dbReference>